<organism evidence="10 11">
    <name type="scientific">Tritrichomonas musculus</name>
    <dbReference type="NCBI Taxonomy" id="1915356"/>
    <lineage>
        <taxon>Eukaryota</taxon>
        <taxon>Metamonada</taxon>
        <taxon>Parabasalia</taxon>
        <taxon>Tritrichomonadida</taxon>
        <taxon>Tritrichomonadidae</taxon>
        <taxon>Tritrichomonas</taxon>
    </lineage>
</organism>
<comment type="caution">
    <text evidence="10">The sequence shown here is derived from an EMBL/GenBank/DDBJ whole genome shotgun (WGS) entry which is preliminary data.</text>
</comment>
<evidence type="ECO:0000256" key="8">
    <source>
        <dbReference type="ARBA" id="ARBA00023136"/>
    </source>
</evidence>
<evidence type="ECO:0000313" key="11">
    <source>
        <dbReference type="Proteomes" id="UP001470230"/>
    </source>
</evidence>
<keyword evidence="8 9" id="KW-0472">Membrane</keyword>
<feature type="transmembrane region" description="Helical" evidence="9">
    <location>
        <begin position="12"/>
        <end position="40"/>
    </location>
</feature>
<feature type="transmembrane region" description="Helical" evidence="9">
    <location>
        <begin position="116"/>
        <end position="136"/>
    </location>
</feature>
<reference evidence="10 11" key="1">
    <citation type="submission" date="2024-04" db="EMBL/GenBank/DDBJ databases">
        <title>Tritrichomonas musculus Genome.</title>
        <authorList>
            <person name="Alves-Ferreira E."/>
            <person name="Grigg M."/>
            <person name="Lorenzi H."/>
            <person name="Galac M."/>
        </authorList>
    </citation>
    <scope>NUCLEOTIDE SEQUENCE [LARGE SCALE GENOMIC DNA]</scope>
    <source>
        <strain evidence="10 11">EAF2021</strain>
    </source>
</reference>
<evidence type="ECO:0000256" key="4">
    <source>
        <dbReference type="ARBA" id="ARBA00022692"/>
    </source>
</evidence>
<feature type="transmembrane region" description="Helical" evidence="9">
    <location>
        <begin position="60"/>
        <end position="82"/>
    </location>
</feature>
<name>A0ABR2K4U3_9EUKA</name>
<keyword evidence="3" id="KW-0813">Transport</keyword>
<accession>A0ABR2K4U3</accession>
<comment type="subcellular location">
    <subcellularLocation>
        <location evidence="1">Golgi apparatus membrane</location>
        <topology evidence="1">Multi-pass membrane protein</topology>
    </subcellularLocation>
</comment>
<evidence type="ECO:0000256" key="1">
    <source>
        <dbReference type="ARBA" id="ARBA00004653"/>
    </source>
</evidence>
<evidence type="ECO:0000256" key="5">
    <source>
        <dbReference type="ARBA" id="ARBA00022927"/>
    </source>
</evidence>
<feature type="transmembrane region" description="Helical" evidence="9">
    <location>
        <begin position="89"/>
        <end position="110"/>
    </location>
</feature>
<dbReference type="EMBL" id="JAPFFF010000007">
    <property type="protein sequence ID" value="KAK8886136.1"/>
    <property type="molecule type" value="Genomic_DNA"/>
</dbReference>
<dbReference type="PANTHER" id="PTHR12952:SF0">
    <property type="entry name" value="PROTEIN SYS1 HOMOLOG"/>
    <property type="match status" value="1"/>
</dbReference>
<evidence type="ECO:0000256" key="7">
    <source>
        <dbReference type="ARBA" id="ARBA00023034"/>
    </source>
</evidence>
<gene>
    <name evidence="10" type="ORF">M9Y10_041596</name>
</gene>
<keyword evidence="4 9" id="KW-0812">Transmembrane</keyword>
<keyword evidence="7" id="KW-0333">Golgi apparatus</keyword>
<evidence type="ECO:0000256" key="9">
    <source>
        <dbReference type="SAM" id="Phobius"/>
    </source>
</evidence>
<evidence type="ECO:0000256" key="2">
    <source>
        <dbReference type="ARBA" id="ARBA00008160"/>
    </source>
</evidence>
<protein>
    <submittedName>
        <fullName evidence="10">Integral membrane protein of the Golgi</fullName>
    </submittedName>
</protein>
<proteinExistence type="inferred from homology"/>
<dbReference type="Pfam" id="PF09801">
    <property type="entry name" value="SYS1"/>
    <property type="match status" value="1"/>
</dbReference>
<keyword evidence="11" id="KW-1185">Reference proteome</keyword>
<sequence length="160" mass="18353">MFRKRLEFDAFLIFSEICAILSTFYLAYITFIFVSDFIFSVPFSIQQLTNYAVFRFSSKIGLISILGELFGGIISSLLFVFLEGKYRKSLDFVSTTFVLHLIIISCLCSFPRSFCWWFSTFVSFFLSVFMAGRLSFGIEMQDINIEAIFPTSYTGSNANT</sequence>
<dbReference type="PANTHER" id="PTHR12952">
    <property type="entry name" value="SYS1"/>
    <property type="match status" value="1"/>
</dbReference>
<keyword evidence="5" id="KW-0653">Protein transport</keyword>
<evidence type="ECO:0000256" key="6">
    <source>
        <dbReference type="ARBA" id="ARBA00022989"/>
    </source>
</evidence>
<evidence type="ECO:0000256" key="3">
    <source>
        <dbReference type="ARBA" id="ARBA00022448"/>
    </source>
</evidence>
<evidence type="ECO:0000313" key="10">
    <source>
        <dbReference type="EMBL" id="KAK8886136.1"/>
    </source>
</evidence>
<comment type="similarity">
    <text evidence="2">Belongs to the SYS1 family.</text>
</comment>
<keyword evidence="6 9" id="KW-1133">Transmembrane helix</keyword>
<dbReference type="Proteomes" id="UP001470230">
    <property type="component" value="Unassembled WGS sequence"/>
</dbReference>
<dbReference type="InterPro" id="IPR019185">
    <property type="entry name" value="Integral_membrane_SYS1-rel"/>
</dbReference>